<evidence type="ECO:0000313" key="2">
    <source>
        <dbReference type="Proteomes" id="UP000049455"/>
    </source>
</evidence>
<organism evidence="1 2">
    <name type="scientific">Jannaschia seosinensis</name>
    <dbReference type="NCBI Taxonomy" id="313367"/>
    <lineage>
        <taxon>Bacteria</taxon>
        <taxon>Pseudomonadati</taxon>
        <taxon>Pseudomonadota</taxon>
        <taxon>Alphaproteobacteria</taxon>
        <taxon>Rhodobacterales</taxon>
        <taxon>Roseobacteraceae</taxon>
        <taxon>Jannaschia</taxon>
    </lineage>
</organism>
<reference evidence="1 2" key="1">
    <citation type="submission" date="2015-09" db="EMBL/GenBank/DDBJ databases">
        <authorList>
            <person name="Jackson K.R."/>
            <person name="Lunt B.L."/>
            <person name="Fisher J.N.B."/>
            <person name="Gardner A.V."/>
            <person name="Bailey M.E."/>
            <person name="Deus L.M."/>
            <person name="Earl A.S."/>
            <person name="Gibby P.D."/>
            <person name="Hartmann K.A."/>
            <person name="Liu J.E."/>
            <person name="Manci A.M."/>
            <person name="Nielsen D.A."/>
            <person name="Solomon M.B."/>
            <person name="Breakwell D.P."/>
            <person name="Burnett S.H."/>
            <person name="Grose J.H."/>
        </authorList>
    </citation>
    <scope>NUCLEOTIDE SEQUENCE [LARGE SCALE GENOMIC DNA]</scope>
    <source>
        <strain evidence="1 2">CECT 7799</strain>
    </source>
</reference>
<dbReference type="AlphaFoldDB" id="A0A0M7BFF4"/>
<proteinExistence type="predicted"/>
<accession>A0A0M7BFF4</accession>
<sequence length="57" mass="6185">MRGGLVLVDQLLCAIIPAGALLRHLNDRIPVFMRKLCAKFGKEFDGHGVVSSVEPPV</sequence>
<dbReference type="Proteomes" id="UP000049455">
    <property type="component" value="Unassembled WGS sequence"/>
</dbReference>
<evidence type="ECO:0000313" key="1">
    <source>
        <dbReference type="EMBL" id="CUH40046.1"/>
    </source>
</evidence>
<gene>
    <name evidence="1" type="ORF">JSE7799_02775</name>
</gene>
<protein>
    <submittedName>
        <fullName evidence="1">Uncharacterized protein</fullName>
    </submittedName>
</protein>
<dbReference type="EMBL" id="CYPR01000185">
    <property type="protein sequence ID" value="CUH40046.1"/>
    <property type="molecule type" value="Genomic_DNA"/>
</dbReference>
<keyword evidence="2" id="KW-1185">Reference proteome</keyword>
<name>A0A0M7BFF4_9RHOB</name>
<dbReference type="RefSeq" id="WP_245624894.1">
    <property type="nucleotide sequence ID" value="NZ_CYPR01000185.1"/>
</dbReference>